<dbReference type="PANTHER" id="PTHR43283">
    <property type="entry name" value="BETA-LACTAMASE-RELATED"/>
    <property type="match status" value="1"/>
</dbReference>
<organism evidence="3 4">
    <name type="scientific">Prosthecobacter debontii</name>
    <dbReference type="NCBI Taxonomy" id="48467"/>
    <lineage>
        <taxon>Bacteria</taxon>
        <taxon>Pseudomonadati</taxon>
        <taxon>Verrucomicrobiota</taxon>
        <taxon>Verrucomicrobiia</taxon>
        <taxon>Verrucomicrobiales</taxon>
        <taxon>Verrucomicrobiaceae</taxon>
        <taxon>Prosthecobacter</taxon>
    </lineage>
</organism>
<feature type="chain" id="PRO_5012639967" evidence="1">
    <location>
        <begin position="18"/>
        <end position="406"/>
    </location>
</feature>
<feature type="signal peptide" evidence="1">
    <location>
        <begin position="1"/>
        <end position="17"/>
    </location>
</feature>
<accession>A0A1T4WHG1</accession>
<feature type="domain" description="Beta-lactamase-related" evidence="2">
    <location>
        <begin position="64"/>
        <end position="349"/>
    </location>
</feature>
<name>A0A1T4WHG1_9BACT</name>
<evidence type="ECO:0000259" key="2">
    <source>
        <dbReference type="Pfam" id="PF00144"/>
    </source>
</evidence>
<dbReference type="AlphaFoldDB" id="A0A1T4WHG1"/>
<evidence type="ECO:0000313" key="4">
    <source>
        <dbReference type="Proteomes" id="UP000190774"/>
    </source>
</evidence>
<protein>
    <submittedName>
        <fullName evidence="3">CubicO group peptidase, beta-lactamase class C family</fullName>
    </submittedName>
</protein>
<proteinExistence type="predicted"/>
<dbReference type="InterPro" id="IPR012338">
    <property type="entry name" value="Beta-lactam/transpept-like"/>
</dbReference>
<dbReference type="OrthoDB" id="9773047at2"/>
<dbReference type="InterPro" id="IPR050789">
    <property type="entry name" value="Diverse_Enzym_Activities"/>
</dbReference>
<evidence type="ECO:0000313" key="3">
    <source>
        <dbReference type="EMBL" id="SKA76345.1"/>
    </source>
</evidence>
<sequence length="406" mass="44541">MRPTVLLLLALSGCLHAAETYFPPPDSAGGWREAKTVKEGRDLASVDTPKLDTAYQLTERTTANGGLVVVRRGYLVFERYFGKASRNANPDMASTGKGFCSIACGIMLNEFKDKIPEGLDTKVFTEKYLPQAFPLNDPRKADIKLGQLLSMTAGYWGEGQTPTGYVQGDPKPKALKPVKGQDVKAIDQSSLQVPLWCDPGAGYSYSSPSPHIASIVLRNVSGMELKDYIHERLAKPQGWGAWNYCLYRGDVVMEHANGAGSTALHATDVMRFGYCLAHEGKWKDQQLVPADYIHKCQTWSPYNPHVPFSLQWEHNADGHIAGAPKDAFWKSGAGGFCLYVVPSLDLVVYKLGGKDQQYDEKLTRIPQPPPTSDRSGWQPPVGNAFNDASISLGRILEMVCASVRGE</sequence>
<reference evidence="4" key="1">
    <citation type="submission" date="2017-02" db="EMBL/GenBank/DDBJ databases">
        <authorList>
            <person name="Varghese N."/>
            <person name="Submissions S."/>
        </authorList>
    </citation>
    <scope>NUCLEOTIDE SEQUENCE [LARGE SCALE GENOMIC DNA]</scope>
    <source>
        <strain evidence="4">ATCC 700200</strain>
    </source>
</reference>
<dbReference type="PANTHER" id="PTHR43283:SF7">
    <property type="entry name" value="BETA-LACTAMASE-RELATED DOMAIN-CONTAINING PROTEIN"/>
    <property type="match status" value="1"/>
</dbReference>
<keyword evidence="4" id="KW-1185">Reference proteome</keyword>
<dbReference type="Gene3D" id="3.40.710.10">
    <property type="entry name" value="DD-peptidase/beta-lactamase superfamily"/>
    <property type="match status" value="1"/>
</dbReference>
<dbReference type="Proteomes" id="UP000190774">
    <property type="component" value="Unassembled WGS sequence"/>
</dbReference>
<dbReference type="SUPFAM" id="SSF56601">
    <property type="entry name" value="beta-lactamase/transpeptidase-like"/>
    <property type="match status" value="1"/>
</dbReference>
<dbReference type="Pfam" id="PF00144">
    <property type="entry name" value="Beta-lactamase"/>
    <property type="match status" value="1"/>
</dbReference>
<dbReference type="EMBL" id="FUYE01000001">
    <property type="protein sequence ID" value="SKA76345.1"/>
    <property type="molecule type" value="Genomic_DNA"/>
</dbReference>
<gene>
    <name evidence="3" type="ORF">SAMN02745166_00154</name>
</gene>
<dbReference type="RefSeq" id="WP_078811394.1">
    <property type="nucleotide sequence ID" value="NZ_FUYE01000001.1"/>
</dbReference>
<dbReference type="STRING" id="48467.SAMN02745166_00154"/>
<keyword evidence="1" id="KW-0732">Signal</keyword>
<evidence type="ECO:0000256" key="1">
    <source>
        <dbReference type="SAM" id="SignalP"/>
    </source>
</evidence>
<dbReference type="InterPro" id="IPR001466">
    <property type="entry name" value="Beta-lactam-related"/>
</dbReference>